<evidence type="ECO:0000313" key="3">
    <source>
        <dbReference type="Proteomes" id="UP000640052"/>
    </source>
</evidence>
<reference evidence="2" key="1">
    <citation type="submission" date="2021-01" db="EMBL/GenBank/DDBJ databases">
        <title>Whole genome shotgun sequence of Acrocarpospora phusangensis NBRC 108782.</title>
        <authorList>
            <person name="Komaki H."/>
            <person name="Tamura T."/>
        </authorList>
    </citation>
    <scope>NUCLEOTIDE SEQUENCE</scope>
    <source>
        <strain evidence="2">NBRC 108782</strain>
    </source>
</reference>
<comment type="caution">
    <text evidence="2">The sequence shown here is derived from an EMBL/GenBank/DDBJ whole genome shotgun (WGS) entry which is preliminary data.</text>
</comment>
<dbReference type="Proteomes" id="UP000640052">
    <property type="component" value="Unassembled WGS sequence"/>
</dbReference>
<evidence type="ECO:0000256" key="1">
    <source>
        <dbReference type="ARBA" id="ARBA00023002"/>
    </source>
</evidence>
<gene>
    <name evidence="2" type="ORF">Aph01nite_30870</name>
</gene>
<organism evidence="2 3">
    <name type="scientific">Acrocarpospora phusangensis</name>
    <dbReference type="NCBI Taxonomy" id="1070424"/>
    <lineage>
        <taxon>Bacteria</taxon>
        <taxon>Bacillati</taxon>
        <taxon>Actinomycetota</taxon>
        <taxon>Actinomycetes</taxon>
        <taxon>Streptosporangiales</taxon>
        <taxon>Streptosporangiaceae</taxon>
        <taxon>Acrocarpospora</taxon>
    </lineage>
</organism>
<sequence length="410" mass="44739">MVVGAGHAGLAVSALLTEAGRDHVVIERGRVAQSWRTQRWDSLRLLTPAWLSRLPGYSYDGADQDTFLPAGEVAAYLTRYAAWTAAPVAENLTVLSVRRHGDGWLVGCDGGAWYARHVVIASGHATRPALPAFAWRLPRRVQALSPLGYRRPEDVAPGRVLVVGASASGVQIADELAAAGREVTLAAGRHTRLPRHYRGQDITWWLDRAGQFDRRIDQVRDRDAYRREPSVQLSGHGRSVDLAALAARGVRLTGRVLDIDGDGVRLADDLPGTVADADRRMHQLLDRLDSRLWPPEPGPRPEPVPVPAVRPDRLDLRGERYGAVIWATGFRGDYSYLHVPGVEQHGWLPQYRGATAVPGLYVIGQPFGNRRRSGLIDGARLDAADIVDAITARSPSPAPGVRTGRYATVP</sequence>
<dbReference type="PANTHER" id="PTHR43539:SF78">
    <property type="entry name" value="FLAVIN-CONTAINING MONOOXYGENASE"/>
    <property type="match status" value="1"/>
</dbReference>
<accession>A0A919QEG8</accession>
<dbReference type="SUPFAM" id="SSF51905">
    <property type="entry name" value="FAD/NAD(P)-binding domain"/>
    <property type="match status" value="2"/>
</dbReference>
<keyword evidence="1" id="KW-0560">Oxidoreductase</keyword>
<dbReference type="Pfam" id="PF13738">
    <property type="entry name" value="Pyr_redox_3"/>
    <property type="match status" value="1"/>
</dbReference>
<dbReference type="Gene3D" id="3.50.50.60">
    <property type="entry name" value="FAD/NAD(P)-binding domain"/>
    <property type="match status" value="2"/>
</dbReference>
<dbReference type="InterPro" id="IPR036188">
    <property type="entry name" value="FAD/NAD-bd_sf"/>
</dbReference>
<proteinExistence type="predicted"/>
<keyword evidence="3" id="KW-1185">Reference proteome</keyword>
<dbReference type="AlphaFoldDB" id="A0A919QEG8"/>
<dbReference type="PANTHER" id="PTHR43539">
    <property type="entry name" value="FLAVIN-BINDING MONOOXYGENASE-LIKE PROTEIN (AFU_ORTHOLOGUE AFUA_4G09220)"/>
    <property type="match status" value="1"/>
</dbReference>
<evidence type="ECO:0000313" key="2">
    <source>
        <dbReference type="EMBL" id="GIH24777.1"/>
    </source>
</evidence>
<protein>
    <submittedName>
        <fullName evidence="2">FAD-dependent oxidoreductase</fullName>
    </submittedName>
</protein>
<dbReference type="GO" id="GO:0004497">
    <property type="term" value="F:monooxygenase activity"/>
    <property type="evidence" value="ECO:0007669"/>
    <property type="project" value="TreeGrafter"/>
</dbReference>
<dbReference type="InterPro" id="IPR050982">
    <property type="entry name" value="Auxin_biosynth/cation_transpt"/>
</dbReference>
<dbReference type="GO" id="GO:0050660">
    <property type="term" value="F:flavin adenine dinucleotide binding"/>
    <property type="evidence" value="ECO:0007669"/>
    <property type="project" value="TreeGrafter"/>
</dbReference>
<dbReference type="EMBL" id="BOOA01000022">
    <property type="protein sequence ID" value="GIH24777.1"/>
    <property type="molecule type" value="Genomic_DNA"/>
</dbReference>
<name>A0A919QEG8_9ACTN</name>